<name>X1KGT0_9ZZZZ</name>
<accession>X1KGT0</accession>
<evidence type="ECO:0000313" key="1">
    <source>
        <dbReference type="EMBL" id="GAH81268.1"/>
    </source>
</evidence>
<protein>
    <submittedName>
        <fullName evidence="1">Uncharacterized protein</fullName>
    </submittedName>
</protein>
<proteinExistence type="predicted"/>
<reference evidence="1" key="1">
    <citation type="journal article" date="2014" name="Front. Microbiol.">
        <title>High frequency of phylogenetically diverse reductive dehalogenase-homologous genes in deep subseafloor sedimentary metagenomes.</title>
        <authorList>
            <person name="Kawai M."/>
            <person name="Futagami T."/>
            <person name="Toyoda A."/>
            <person name="Takaki Y."/>
            <person name="Nishi S."/>
            <person name="Hori S."/>
            <person name="Arai W."/>
            <person name="Tsubouchi T."/>
            <person name="Morono Y."/>
            <person name="Uchiyama I."/>
            <person name="Ito T."/>
            <person name="Fujiyama A."/>
            <person name="Inagaki F."/>
            <person name="Takami H."/>
        </authorList>
    </citation>
    <scope>NUCLEOTIDE SEQUENCE</scope>
    <source>
        <strain evidence="1">Expedition CK06-06</strain>
    </source>
</reference>
<gene>
    <name evidence="1" type="ORF">S03H2_64766</name>
</gene>
<dbReference type="AlphaFoldDB" id="X1KGT0"/>
<organism evidence="1">
    <name type="scientific">marine sediment metagenome</name>
    <dbReference type="NCBI Taxonomy" id="412755"/>
    <lineage>
        <taxon>unclassified sequences</taxon>
        <taxon>metagenomes</taxon>
        <taxon>ecological metagenomes</taxon>
    </lineage>
</organism>
<sequence length="44" mass="4973">MKVTRINGKTNRAVKEIAILRIVKTDVSILRDLFSLNRSAQTTT</sequence>
<comment type="caution">
    <text evidence="1">The sequence shown here is derived from an EMBL/GenBank/DDBJ whole genome shotgun (WGS) entry which is preliminary data.</text>
</comment>
<dbReference type="EMBL" id="BARU01042107">
    <property type="protein sequence ID" value="GAH81268.1"/>
    <property type="molecule type" value="Genomic_DNA"/>
</dbReference>